<dbReference type="SUPFAM" id="SSF52540">
    <property type="entry name" value="P-loop containing nucleoside triphosphate hydrolases"/>
    <property type="match status" value="1"/>
</dbReference>
<evidence type="ECO:0000313" key="5">
    <source>
        <dbReference type="EMBL" id="QLY28131.1"/>
    </source>
</evidence>
<dbReference type="PROSITE" id="PS00211">
    <property type="entry name" value="ABC_TRANSPORTER_1"/>
    <property type="match status" value="1"/>
</dbReference>
<reference evidence="5 6" key="1">
    <citation type="submission" date="2020-07" db="EMBL/GenBank/DDBJ databases">
        <authorList>
            <person name="Zhuang K."/>
            <person name="Ran Y."/>
        </authorList>
    </citation>
    <scope>NUCLEOTIDE SEQUENCE [LARGE SCALE GENOMIC DNA]</scope>
    <source>
        <strain evidence="5 6">WCH-YHL-001</strain>
    </source>
</reference>
<dbReference type="SMART" id="SM00382">
    <property type="entry name" value="AAA"/>
    <property type="match status" value="1"/>
</dbReference>
<dbReference type="KEGG" id="nhu:H0264_22350"/>
<dbReference type="EMBL" id="CP059399">
    <property type="protein sequence ID" value="QLY28131.1"/>
    <property type="molecule type" value="Genomic_DNA"/>
</dbReference>
<dbReference type="Pfam" id="PF00005">
    <property type="entry name" value="ABC_tran"/>
    <property type="match status" value="1"/>
</dbReference>
<dbReference type="PANTHER" id="PTHR43582:SF2">
    <property type="entry name" value="LINEARMYCIN RESISTANCE ATP-BINDING PROTEIN LNRL"/>
    <property type="match status" value="1"/>
</dbReference>
<proteinExistence type="predicted"/>
<protein>
    <submittedName>
        <fullName evidence="5">ABC transporter ATP-binding protein</fullName>
    </submittedName>
</protein>
<dbReference type="InterPro" id="IPR017871">
    <property type="entry name" value="ABC_transporter-like_CS"/>
</dbReference>
<sequence length="415" mass="43709">MPPESSLKQHISAPCWRTTTSHPAADRAHHQGHGRDADDRGDEEAGTRRRTGRAGPKASISTAEVTFADRPHAASWASGGITVSDKRTAGPAVAVYPVAPDAVPDPALRCRELTRRFGEVVAVDRLSFEIAPGETYGLLGPNGAGKTTVISMVAGILAADAGDITVAGRPMTPRAVAVKSDIGYVPQELALYPDLSARENLAFFAGLYGMSRREIRTRTAQVLETVGLADRADAAVSTLSGGMKRRLNIAAGLLHRPRLLILDEPTVGVDPQSRNAILAGVTALSGEGMSVLYTTHYMEEAERLCDRVGILDGGRMIAEGTPRELTRLVGEHDLVRLAVAGVPGRAVDALGREPTVVRAVATGTGIDLFVDDARTALPGLLAVAADAGAAVRSVTVHEPDLEAVFLHLTGKTLRD</sequence>
<feature type="region of interest" description="Disordered" evidence="3">
    <location>
        <begin position="1"/>
        <end position="61"/>
    </location>
</feature>
<name>A0A7D6V793_9NOCA</name>
<dbReference type="PANTHER" id="PTHR43582">
    <property type="entry name" value="LINEARMYCIN RESISTANCE ATP-BINDING PROTEIN LNRL"/>
    <property type="match status" value="1"/>
</dbReference>
<dbReference type="InterPro" id="IPR003593">
    <property type="entry name" value="AAA+_ATPase"/>
</dbReference>
<accession>A0A7D6V793</accession>
<feature type="domain" description="ABC transporter" evidence="4">
    <location>
        <begin position="108"/>
        <end position="338"/>
    </location>
</feature>
<dbReference type="Gene3D" id="3.40.50.300">
    <property type="entry name" value="P-loop containing nucleotide triphosphate hydrolases"/>
    <property type="match status" value="1"/>
</dbReference>
<dbReference type="AlphaFoldDB" id="A0A7D6V793"/>
<feature type="compositionally biased region" description="Basic and acidic residues" evidence="3">
    <location>
        <begin position="24"/>
        <end position="47"/>
    </location>
</feature>
<gene>
    <name evidence="5" type="ORF">H0264_22350</name>
</gene>
<evidence type="ECO:0000313" key="6">
    <source>
        <dbReference type="Proteomes" id="UP000515512"/>
    </source>
</evidence>
<evidence type="ECO:0000256" key="3">
    <source>
        <dbReference type="SAM" id="MobiDB-lite"/>
    </source>
</evidence>
<dbReference type="GO" id="GO:0016887">
    <property type="term" value="F:ATP hydrolysis activity"/>
    <property type="evidence" value="ECO:0007669"/>
    <property type="project" value="InterPro"/>
</dbReference>
<keyword evidence="6" id="KW-1185">Reference proteome</keyword>
<dbReference type="InterPro" id="IPR003439">
    <property type="entry name" value="ABC_transporter-like_ATP-bd"/>
</dbReference>
<evidence type="ECO:0000259" key="4">
    <source>
        <dbReference type="PROSITE" id="PS50893"/>
    </source>
</evidence>
<organism evidence="5 6">
    <name type="scientific">Nocardia huaxiensis</name>
    <dbReference type="NCBI Taxonomy" id="2755382"/>
    <lineage>
        <taxon>Bacteria</taxon>
        <taxon>Bacillati</taxon>
        <taxon>Actinomycetota</taxon>
        <taxon>Actinomycetes</taxon>
        <taxon>Mycobacteriales</taxon>
        <taxon>Nocardiaceae</taxon>
        <taxon>Nocardia</taxon>
    </lineage>
</organism>
<dbReference type="GO" id="GO:0005524">
    <property type="term" value="F:ATP binding"/>
    <property type="evidence" value="ECO:0007669"/>
    <property type="project" value="UniProtKB-KW"/>
</dbReference>
<dbReference type="InterPro" id="IPR027417">
    <property type="entry name" value="P-loop_NTPase"/>
</dbReference>
<dbReference type="PROSITE" id="PS50893">
    <property type="entry name" value="ABC_TRANSPORTER_2"/>
    <property type="match status" value="1"/>
</dbReference>
<keyword evidence="1" id="KW-0547">Nucleotide-binding</keyword>
<dbReference type="Proteomes" id="UP000515512">
    <property type="component" value="Chromosome"/>
</dbReference>
<keyword evidence="2 5" id="KW-0067">ATP-binding</keyword>
<evidence type="ECO:0000256" key="1">
    <source>
        <dbReference type="ARBA" id="ARBA00022741"/>
    </source>
</evidence>
<evidence type="ECO:0000256" key="2">
    <source>
        <dbReference type="ARBA" id="ARBA00022840"/>
    </source>
</evidence>